<dbReference type="RefSeq" id="WP_135649438.1">
    <property type="nucleotide sequence ID" value="NZ_RQGF01000026.1"/>
</dbReference>
<comment type="caution">
    <text evidence="1">The sequence shown here is derived from an EMBL/GenBank/DDBJ whole genome shotgun (WGS) entry which is preliminary data.</text>
</comment>
<evidence type="ECO:0000313" key="2">
    <source>
        <dbReference type="Proteomes" id="UP000297762"/>
    </source>
</evidence>
<sequence length="227" mass="23727">MFYRLFLILFFSFSLTECITDKTCSDEDRSCSVEALILSKFSAPSGIYVYSSSATYKGNLAILGTGTLDASLHSICQNDRLLAPIIDQNCQSVAPLVSTSAVPANDLNLLYADLPYNGVAIRGPFGALITQEMSTLFSSGDLQLSLSAAGLGDSLFWSFGTGNGGYAADDCNGGTDSTSGSLGQLGSPKVVTQGSWFATDILSCSQSHRILCICYVPPASGSGATEG</sequence>
<dbReference type="EMBL" id="RQGF01000026">
    <property type="protein sequence ID" value="TGL61403.1"/>
    <property type="molecule type" value="Genomic_DNA"/>
</dbReference>
<gene>
    <name evidence="1" type="ORF">EHQ64_10470</name>
</gene>
<evidence type="ECO:0000313" key="1">
    <source>
        <dbReference type="EMBL" id="TGL61403.1"/>
    </source>
</evidence>
<proteinExistence type="predicted"/>
<evidence type="ECO:0008006" key="3">
    <source>
        <dbReference type="Google" id="ProtNLM"/>
    </source>
</evidence>
<dbReference type="Proteomes" id="UP000297762">
    <property type="component" value="Unassembled WGS sequence"/>
</dbReference>
<reference evidence="1" key="1">
    <citation type="journal article" date="2019" name="PLoS Negl. Trop. Dis.">
        <title>Revisiting the worldwide diversity of Leptospira species in the environment.</title>
        <authorList>
            <person name="Vincent A.T."/>
            <person name="Schiettekatte O."/>
            <person name="Bourhy P."/>
            <person name="Veyrier F.J."/>
            <person name="Picardeau M."/>
        </authorList>
    </citation>
    <scope>NUCLEOTIDE SEQUENCE [LARGE SCALE GENOMIC DNA]</scope>
    <source>
        <strain evidence="1">201702455</strain>
    </source>
</reference>
<accession>A0A4R9K9I4</accession>
<name>A0A4R9K9I4_9LEPT</name>
<organism evidence="1 2">
    <name type="scientific">Leptospira sarikeiensis</name>
    <dbReference type="NCBI Taxonomy" id="2484943"/>
    <lineage>
        <taxon>Bacteria</taxon>
        <taxon>Pseudomonadati</taxon>
        <taxon>Spirochaetota</taxon>
        <taxon>Spirochaetia</taxon>
        <taxon>Leptospirales</taxon>
        <taxon>Leptospiraceae</taxon>
        <taxon>Leptospira</taxon>
    </lineage>
</organism>
<dbReference type="OrthoDB" id="341508at2"/>
<keyword evidence="2" id="KW-1185">Reference proteome</keyword>
<protein>
    <recommendedName>
        <fullName evidence="3">DUF1554 domain-containing protein</fullName>
    </recommendedName>
</protein>
<dbReference type="AlphaFoldDB" id="A0A4R9K9I4"/>